<keyword evidence="5" id="KW-1185">Reference proteome</keyword>
<dbReference type="OrthoDB" id="5243809at2"/>
<feature type="active site" evidence="1">
    <location>
        <position position="58"/>
    </location>
</feature>
<feature type="binding site" evidence="2">
    <location>
        <position position="51"/>
    </location>
    <ligand>
        <name>CoA</name>
        <dbReference type="ChEBI" id="CHEBI:57287"/>
    </ligand>
</feature>
<feature type="domain" description="Fluoroacetyl-CoA-specific thioesterase-like" evidence="3">
    <location>
        <begin position="5"/>
        <end position="109"/>
    </location>
</feature>
<feature type="binding site" evidence="2">
    <location>
        <position position="104"/>
    </location>
    <ligand>
        <name>substrate</name>
    </ligand>
</feature>
<evidence type="ECO:0000259" key="3">
    <source>
        <dbReference type="Pfam" id="PF22636"/>
    </source>
</evidence>
<dbReference type="Pfam" id="PF22636">
    <property type="entry name" value="FlK"/>
    <property type="match status" value="1"/>
</dbReference>
<dbReference type="Proteomes" id="UP000271678">
    <property type="component" value="Unassembled WGS sequence"/>
</dbReference>
<comment type="caution">
    <text evidence="4">The sequence shown here is derived from an EMBL/GenBank/DDBJ whole genome shotgun (WGS) entry which is preliminary data.</text>
</comment>
<gene>
    <name evidence="4" type="ORF">EFY87_05315</name>
</gene>
<dbReference type="AlphaFoldDB" id="A0A3M9MFP9"/>
<dbReference type="EMBL" id="RJJQ01000003">
    <property type="protein sequence ID" value="RNI24379.1"/>
    <property type="molecule type" value="Genomic_DNA"/>
</dbReference>
<sequence>MQHQVTAADTAAAVGSGDVPVLATPRLIAWLEAATVAAAAPHLKPGQTTVGISIRIDHTRPSAVGTLVRTIAEAHPHDSGRRISFSVNAVDDTGQTIGNGEIIRAIVDRDRFVSSIRA</sequence>
<evidence type="ECO:0000313" key="4">
    <source>
        <dbReference type="EMBL" id="RNI24379.1"/>
    </source>
</evidence>
<organism evidence="4 5">
    <name type="scientific">Flexivirga caeni</name>
    <dbReference type="NCBI Taxonomy" id="2294115"/>
    <lineage>
        <taxon>Bacteria</taxon>
        <taxon>Bacillati</taxon>
        <taxon>Actinomycetota</taxon>
        <taxon>Actinomycetes</taxon>
        <taxon>Micrococcales</taxon>
        <taxon>Dermacoccaceae</taxon>
        <taxon>Flexivirga</taxon>
    </lineage>
</organism>
<feature type="active site" evidence="1">
    <location>
        <position position="24"/>
    </location>
</feature>
<reference evidence="4 5" key="1">
    <citation type="submission" date="2018-11" db="EMBL/GenBank/DDBJ databases">
        <title>Draft genome of Simplicispira Flexivirga sp. BO-16.</title>
        <authorList>
            <person name="Im W.T."/>
        </authorList>
    </citation>
    <scope>NUCLEOTIDE SEQUENCE [LARGE SCALE GENOMIC DNA]</scope>
    <source>
        <strain evidence="4 5">BO-16</strain>
    </source>
</reference>
<dbReference type="PANTHER" id="PTHR36934">
    <property type="entry name" value="BLR0278 PROTEIN"/>
    <property type="match status" value="1"/>
</dbReference>
<dbReference type="InterPro" id="IPR054485">
    <property type="entry name" value="FlK-like_dom"/>
</dbReference>
<feature type="active site" evidence="1">
    <location>
        <position position="32"/>
    </location>
</feature>
<dbReference type="SUPFAM" id="SSF54637">
    <property type="entry name" value="Thioesterase/thiol ester dehydrase-isomerase"/>
    <property type="match status" value="1"/>
</dbReference>
<proteinExistence type="predicted"/>
<feature type="binding site" evidence="2">
    <location>
        <position position="51"/>
    </location>
    <ligand>
        <name>substrate</name>
    </ligand>
</feature>
<evidence type="ECO:0000313" key="5">
    <source>
        <dbReference type="Proteomes" id="UP000271678"/>
    </source>
</evidence>
<protein>
    <submittedName>
        <fullName evidence="4">Thioesterase</fullName>
    </submittedName>
</protein>
<evidence type="ECO:0000256" key="1">
    <source>
        <dbReference type="PIRSR" id="PIRSR014972-1"/>
    </source>
</evidence>
<name>A0A3M9MFP9_9MICO</name>
<accession>A0A3M9MFP9</accession>
<dbReference type="PIRSF" id="PIRSF014972">
    <property type="entry name" value="FlK"/>
    <property type="match status" value="1"/>
</dbReference>
<dbReference type="PANTHER" id="PTHR36934:SF1">
    <property type="entry name" value="THIOESTERASE DOMAIN-CONTAINING PROTEIN"/>
    <property type="match status" value="1"/>
</dbReference>
<dbReference type="InterPro" id="IPR025540">
    <property type="entry name" value="FlK"/>
</dbReference>
<dbReference type="RefSeq" id="WP_123270417.1">
    <property type="nucleotide sequence ID" value="NZ_RJJQ01000003.1"/>
</dbReference>
<evidence type="ECO:0000256" key="2">
    <source>
        <dbReference type="PIRSR" id="PIRSR014972-2"/>
    </source>
</evidence>
<dbReference type="Gene3D" id="3.10.129.10">
    <property type="entry name" value="Hotdog Thioesterase"/>
    <property type="match status" value="1"/>
</dbReference>
<dbReference type="InterPro" id="IPR029069">
    <property type="entry name" value="HotDog_dom_sf"/>
</dbReference>